<dbReference type="EMBL" id="JAFNEN010000918">
    <property type="protein sequence ID" value="KAG8176078.1"/>
    <property type="molecule type" value="Genomic_DNA"/>
</dbReference>
<feature type="region of interest" description="Disordered" evidence="1">
    <location>
        <begin position="140"/>
        <end position="162"/>
    </location>
</feature>
<accession>A0AAV6TWD2</accession>
<evidence type="ECO:0000313" key="3">
    <source>
        <dbReference type="Proteomes" id="UP000827092"/>
    </source>
</evidence>
<dbReference type="GO" id="GO:0051537">
    <property type="term" value="F:2 iron, 2 sulfur cluster binding"/>
    <property type="evidence" value="ECO:0007669"/>
    <property type="project" value="InterPro"/>
</dbReference>
<name>A0AAV6TWD2_9ARAC</name>
<dbReference type="PROSITE" id="PS00197">
    <property type="entry name" value="2FE2S_FER_1"/>
    <property type="match status" value="1"/>
</dbReference>
<dbReference type="InterPro" id="IPR006058">
    <property type="entry name" value="2Fe2S_fd_BS"/>
</dbReference>
<protein>
    <submittedName>
        <fullName evidence="2">Uncharacterized protein</fullName>
    </submittedName>
</protein>
<evidence type="ECO:0000313" key="2">
    <source>
        <dbReference type="EMBL" id="KAG8176078.1"/>
    </source>
</evidence>
<dbReference type="Proteomes" id="UP000827092">
    <property type="component" value="Unassembled WGS sequence"/>
</dbReference>
<gene>
    <name evidence="2" type="ORF">JTE90_025536</name>
</gene>
<reference evidence="2 3" key="1">
    <citation type="journal article" date="2022" name="Nat. Ecol. Evol.">
        <title>A masculinizing supergene underlies an exaggerated male reproductive morph in a spider.</title>
        <authorList>
            <person name="Hendrickx F."/>
            <person name="De Corte Z."/>
            <person name="Sonet G."/>
            <person name="Van Belleghem S.M."/>
            <person name="Kostlbacher S."/>
            <person name="Vangestel C."/>
        </authorList>
    </citation>
    <scope>NUCLEOTIDE SEQUENCE [LARGE SCALE GENOMIC DNA]</scope>
    <source>
        <strain evidence="2">W744_W776</strain>
    </source>
</reference>
<evidence type="ECO:0000256" key="1">
    <source>
        <dbReference type="SAM" id="MobiDB-lite"/>
    </source>
</evidence>
<organism evidence="2 3">
    <name type="scientific">Oedothorax gibbosus</name>
    <dbReference type="NCBI Taxonomy" id="931172"/>
    <lineage>
        <taxon>Eukaryota</taxon>
        <taxon>Metazoa</taxon>
        <taxon>Ecdysozoa</taxon>
        <taxon>Arthropoda</taxon>
        <taxon>Chelicerata</taxon>
        <taxon>Arachnida</taxon>
        <taxon>Araneae</taxon>
        <taxon>Araneomorphae</taxon>
        <taxon>Entelegynae</taxon>
        <taxon>Araneoidea</taxon>
        <taxon>Linyphiidae</taxon>
        <taxon>Erigoninae</taxon>
        <taxon>Oedothorax</taxon>
    </lineage>
</organism>
<dbReference type="AlphaFoldDB" id="A0AAV6TWD2"/>
<sequence>MGFIENNRSSMEWCGVSRPIPASEPIDSKILLKILQFGSLESPAFESYFNEDHVGIQMKKTSKTLSMPLFTAWLSAEEAVKTRKLHRDAARAAARHIDAEEQDNIDTAAALEHLNDDVQDGAGWDFLGCRRGSCGGCRQSSSLNQGQHNQRHGCQQRRRTKRGNCTENAARAAARHIDDNIDAEEQDNIDTDCCTRAFE</sequence>
<keyword evidence="3" id="KW-1185">Reference proteome</keyword>
<feature type="compositionally biased region" description="Basic residues" evidence="1">
    <location>
        <begin position="149"/>
        <end position="162"/>
    </location>
</feature>
<comment type="caution">
    <text evidence="2">The sequence shown here is derived from an EMBL/GenBank/DDBJ whole genome shotgun (WGS) entry which is preliminary data.</text>
</comment>
<proteinExistence type="predicted"/>